<dbReference type="KEGG" id="taut:V4D30_00815"/>
<dbReference type="EMBL" id="CP144373">
    <property type="protein sequence ID" value="XCH46834.1"/>
    <property type="molecule type" value="Genomic_DNA"/>
</dbReference>
<reference evidence="2" key="1">
    <citation type="submission" date="2024-01" db="EMBL/GenBank/DDBJ databases">
        <title>The first autotrophic representatives of the genus Thermodesulfovibrio.</title>
        <authorList>
            <person name="Maltseva A.I."/>
            <person name="Elcheninov A.G."/>
            <person name="Kublanov I.V."/>
            <person name="Lebedinsky A.V."/>
            <person name="Frolov E.N."/>
        </authorList>
    </citation>
    <scope>NUCLEOTIDE SEQUENCE</scope>
    <source>
        <strain evidence="2">3907-1M</strain>
    </source>
</reference>
<sequence>MSKTMGSKRKKSKKNNKENLKQEKQSLKFFLSKGFTLNLPYESKEIAKKAGFKYFPDLKVWMTWDYKKAYQVFSNEPEIKISKQLSNFFNFWKENLWKNVRVIRKAIFYLKEKCDFAQMKDRHGFSTVDKKTGWELARKTKWDKKDLVQAAWIVYTHRKQVKHIIR</sequence>
<feature type="compositionally biased region" description="Basic residues" evidence="1">
    <location>
        <begin position="1"/>
        <end position="14"/>
    </location>
</feature>
<gene>
    <name evidence="2" type="ORF">V4D30_00815</name>
</gene>
<dbReference type="RefSeq" id="WP_353684357.1">
    <property type="nucleotide sequence ID" value="NZ_CP144373.1"/>
</dbReference>
<protein>
    <submittedName>
        <fullName evidence="2">Uncharacterized protein</fullName>
    </submittedName>
</protein>
<name>A0AAU8GZL6_9BACT</name>
<feature type="region of interest" description="Disordered" evidence="1">
    <location>
        <begin position="1"/>
        <end position="22"/>
    </location>
</feature>
<evidence type="ECO:0000313" key="2">
    <source>
        <dbReference type="EMBL" id="XCH46834.1"/>
    </source>
</evidence>
<evidence type="ECO:0000256" key="1">
    <source>
        <dbReference type="SAM" id="MobiDB-lite"/>
    </source>
</evidence>
<proteinExistence type="predicted"/>
<dbReference type="AlphaFoldDB" id="A0AAU8GZL6"/>
<organism evidence="2">
    <name type="scientific">Thermodesulfovibrio autotrophicus</name>
    <dbReference type="NCBI Taxonomy" id="3118333"/>
    <lineage>
        <taxon>Bacteria</taxon>
        <taxon>Pseudomonadati</taxon>
        <taxon>Nitrospirota</taxon>
        <taxon>Thermodesulfovibrionia</taxon>
        <taxon>Thermodesulfovibrionales</taxon>
        <taxon>Thermodesulfovibrionaceae</taxon>
        <taxon>Thermodesulfovibrio</taxon>
    </lineage>
</organism>
<accession>A0AAU8GZL6</accession>